<feature type="domain" description="TGF-beta family profile" evidence="11">
    <location>
        <begin position="239"/>
        <end position="362"/>
    </location>
</feature>
<dbReference type="InterPro" id="IPR015615">
    <property type="entry name" value="TGF-beta-rel"/>
</dbReference>
<keyword evidence="8" id="KW-0325">Glycoprotein</keyword>
<dbReference type="RefSeq" id="XP_004647200.1">
    <property type="nucleotide sequence ID" value="XM_004647143.1"/>
</dbReference>
<evidence type="ECO:0000256" key="1">
    <source>
        <dbReference type="ARBA" id="ARBA00004613"/>
    </source>
</evidence>
<dbReference type="PROSITE" id="PS51362">
    <property type="entry name" value="TGF_BETA_2"/>
    <property type="match status" value="1"/>
</dbReference>
<evidence type="ECO:0000256" key="10">
    <source>
        <dbReference type="SAM" id="SignalP"/>
    </source>
</evidence>
<gene>
    <name evidence="13" type="primary">Gdf3</name>
</gene>
<dbReference type="Proteomes" id="UP000515203">
    <property type="component" value="Unplaced"/>
</dbReference>
<dbReference type="PRINTS" id="PR00669">
    <property type="entry name" value="INHIBINA"/>
</dbReference>
<dbReference type="CTD" id="9573"/>
<dbReference type="InParanoid" id="A0A6P3FHD7"/>
<keyword evidence="5 10" id="KW-0732">Signal</keyword>
<dbReference type="GeneID" id="101569058"/>
<evidence type="ECO:0000313" key="13">
    <source>
        <dbReference type="RefSeq" id="XP_004647200.1"/>
    </source>
</evidence>
<evidence type="ECO:0000256" key="7">
    <source>
        <dbReference type="ARBA" id="ARBA00023157"/>
    </source>
</evidence>
<evidence type="ECO:0000256" key="9">
    <source>
        <dbReference type="RuleBase" id="RU000354"/>
    </source>
</evidence>
<keyword evidence="12" id="KW-1185">Reference proteome</keyword>
<dbReference type="Pfam" id="PF00019">
    <property type="entry name" value="TGF_beta"/>
    <property type="match status" value="1"/>
</dbReference>
<dbReference type="FunFam" id="2.10.90.10:FF:000001">
    <property type="entry name" value="Bone morphogenetic protein 4"/>
    <property type="match status" value="1"/>
</dbReference>
<dbReference type="FunCoup" id="A0A6P3FHD7">
    <property type="interactions" value="405"/>
</dbReference>
<evidence type="ECO:0000313" key="12">
    <source>
        <dbReference type="Proteomes" id="UP000515203"/>
    </source>
</evidence>
<organism evidence="12 13">
    <name type="scientific">Octodon degus</name>
    <name type="common">Degu</name>
    <name type="synonym">Sciurus degus</name>
    <dbReference type="NCBI Taxonomy" id="10160"/>
    <lineage>
        <taxon>Eukaryota</taxon>
        <taxon>Metazoa</taxon>
        <taxon>Chordata</taxon>
        <taxon>Craniata</taxon>
        <taxon>Vertebrata</taxon>
        <taxon>Euteleostomi</taxon>
        <taxon>Mammalia</taxon>
        <taxon>Eutheria</taxon>
        <taxon>Euarchontoglires</taxon>
        <taxon>Glires</taxon>
        <taxon>Rodentia</taxon>
        <taxon>Hystricomorpha</taxon>
        <taxon>Octodontidae</taxon>
        <taxon>Octodon</taxon>
    </lineage>
</organism>
<name>A0A6P3FHD7_OCTDE</name>
<dbReference type="SUPFAM" id="SSF57501">
    <property type="entry name" value="Cystine-knot cytokines"/>
    <property type="match status" value="1"/>
</dbReference>
<dbReference type="GO" id="GO:0005615">
    <property type="term" value="C:extracellular space"/>
    <property type="evidence" value="ECO:0007669"/>
    <property type="project" value="UniProtKB-KW"/>
</dbReference>
<evidence type="ECO:0000256" key="4">
    <source>
        <dbReference type="ARBA" id="ARBA00022525"/>
    </source>
</evidence>
<dbReference type="PROSITE" id="PS00250">
    <property type="entry name" value="TGF_BETA_1"/>
    <property type="match status" value="1"/>
</dbReference>
<comment type="subcellular location">
    <subcellularLocation>
        <location evidence="1">Secreted</location>
    </subcellularLocation>
</comment>
<keyword evidence="7" id="KW-1015">Disulfide bond</keyword>
<dbReference type="Gene3D" id="2.10.90.10">
    <property type="entry name" value="Cystine-knot cytokines"/>
    <property type="match status" value="1"/>
</dbReference>
<protein>
    <submittedName>
        <fullName evidence="13">Growth/differentiation factor 3</fullName>
    </submittedName>
</protein>
<evidence type="ECO:0000256" key="5">
    <source>
        <dbReference type="ARBA" id="ARBA00022729"/>
    </source>
</evidence>
<dbReference type="AlphaFoldDB" id="A0A6P3FHD7"/>
<keyword evidence="4" id="KW-0964">Secreted</keyword>
<comment type="similarity">
    <text evidence="2 9">Belongs to the TGF-beta family.</text>
</comment>
<evidence type="ECO:0000256" key="2">
    <source>
        <dbReference type="ARBA" id="ARBA00006656"/>
    </source>
</evidence>
<evidence type="ECO:0000256" key="3">
    <source>
        <dbReference type="ARBA" id="ARBA00022514"/>
    </source>
</evidence>
<dbReference type="InterPro" id="IPR029034">
    <property type="entry name" value="Cystine-knot_cytokine"/>
</dbReference>
<dbReference type="GO" id="GO:0005125">
    <property type="term" value="F:cytokine activity"/>
    <property type="evidence" value="ECO:0007669"/>
    <property type="project" value="UniProtKB-KW"/>
</dbReference>
<dbReference type="GO" id="GO:0008083">
    <property type="term" value="F:growth factor activity"/>
    <property type="evidence" value="ECO:0007669"/>
    <property type="project" value="UniProtKB-KW"/>
</dbReference>
<dbReference type="PANTHER" id="PTHR11848">
    <property type="entry name" value="TGF-BETA FAMILY"/>
    <property type="match status" value="1"/>
</dbReference>
<evidence type="ECO:0000259" key="11">
    <source>
        <dbReference type="PROSITE" id="PS51362"/>
    </source>
</evidence>
<dbReference type="PANTHER" id="PTHR11848:SF38">
    <property type="entry name" value="GROWTH_DIFFERENTIATION FACTOR 3"/>
    <property type="match status" value="1"/>
</dbReference>
<accession>A0A6P3FHD7</accession>
<reference evidence="13" key="1">
    <citation type="submission" date="2025-08" db="UniProtKB">
        <authorList>
            <consortium name="RefSeq"/>
        </authorList>
    </citation>
    <scope>IDENTIFICATION</scope>
</reference>
<keyword evidence="3" id="KW-0202">Cytokine</keyword>
<keyword evidence="6 9" id="KW-0339">Growth factor</keyword>
<dbReference type="OrthoDB" id="5987191at2759"/>
<sequence>MRPPRPVRVLGVLLSLALGQALAFEERDFLGFLGLHAAALPRRPQPVPRVLQKIAREREAATAAGLTRAPCVVPELGAPGDTLRALPDRGILLPSDSCLMRLLSFNLSAAIPDWEQPTAAELGLDLGPSSYHELGPALELTVSVVPEPQRRAGPTRERSRVVATQSVPRPHGALRVRLQGALLHAARRPRVGLGLLLEARVLADGDPGRHWLPGAACSRLRRALRVTLLVATLDPRRCRRRRPARLRRALPAAPQAACPSLCHRHRLFISFRDLGWHKWVIAPKGFMANYCHGECPLSAATYLNSSNYAFMQALMQVADPAVPPAVCVPTKLSPISMLYLDNEDNVILRHYEDMVVDECGCG</sequence>
<dbReference type="InterPro" id="IPR017948">
    <property type="entry name" value="TGFb_CS"/>
</dbReference>
<dbReference type="SMART" id="SM00204">
    <property type="entry name" value="TGFB"/>
    <property type="match status" value="1"/>
</dbReference>
<feature type="signal peptide" evidence="10">
    <location>
        <begin position="1"/>
        <end position="23"/>
    </location>
</feature>
<dbReference type="InterPro" id="IPR001839">
    <property type="entry name" value="TGF-b_C"/>
</dbReference>
<proteinExistence type="inferred from homology"/>
<feature type="chain" id="PRO_5028311511" evidence="10">
    <location>
        <begin position="24"/>
        <end position="362"/>
    </location>
</feature>
<evidence type="ECO:0000256" key="8">
    <source>
        <dbReference type="ARBA" id="ARBA00023180"/>
    </source>
</evidence>
<evidence type="ECO:0000256" key="6">
    <source>
        <dbReference type="ARBA" id="ARBA00023030"/>
    </source>
</evidence>